<sequence>MTKNRITWKETKKMTVGNIKITPLIACGFVINQPNSTKSLTSNIVVHLRATGGAPILKQNKFKISGTDKFAKVIDFLGRQLHSDSLFVYVNSAFSPNPDESVIDLYNNFGIDGKLVVNYACSMAWG</sequence>
<keyword evidence="1 4" id="KW-1017">Isopeptide bond</keyword>
<reference evidence="5 6" key="1">
    <citation type="submission" date="2021-05" db="EMBL/GenBank/DDBJ databases">
        <title>Genome Assembly of Synthetic Allotetraploid Brassica napus Reveals Homoeologous Exchanges between Subgenomes.</title>
        <authorList>
            <person name="Davis J.T."/>
        </authorList>
    </citation>
    <scope>NUCLEOTIDE SEQUENCE [LARGE SCALE GENOMIC DNA]</scope>
    <source>
        <strain evidence="6">cv. Da-Ae</strain>
        <tissue evidence="5">Seedling</tissue>
    </source>
</reference>
<keyword evidence="2 4" id="KW-0833">Ubl conjugation pathway</keyword>
<keyword evidence="6" id="KW-1185">Reference proteome</keyword>
<accession>A0ABQ7ZKW1</accession>
<dbReference type="CDD" id="cd01612">
    <property type="entry name" value="Ubl_ATG12"/>
    <property type="match status" value="1"/>
</dbReference>
<evidence type="ECO:0000256" key="2">
    <source>
        <dbReference type="ARBA" id="ARBA00022786"/>
    </source>
</evidence>
<dbReference type="SUPFAM" id="SSF54236">
    <property type="entry name" value="Ubiquitin-like"/>
    <property type="match status" value="1"/>
</dbReference>
<dbReference type="PANTHER" id="PTHR13385">
    <property type="entry name" value="AUTOPHAGY PROTEIN 12"/>
    <property type="match status" value="1"/>
</dbReference>
<dbReference type="InterPro" id="IPR029071">
    <property type="entry name" value="Ubiquitin-like_domsf"/>
</dbReference>
<evidence type="ECO:0000313" key="6">
    <source>
        <dbReference type="Proteomes" id="UP000824890"/>
    </source>
</evidence>
<protein>
    <recommendedName>
        <fullName evidence="4">Ubiquitin-like protein ATG12</fullName>
    </recommendedName>
</protein>
<dbReference type="Proteomes" id="UP000824890">
    <property type="component" value="Unassembled WGS sequence"/>
</dbReference>
<comment type="similarity">
    <text evidence="4">Belongs to the ATG12 family.</text>
</comment>
<dbReference type="EMBL" id="JAGKQM010000015">
    <property type="protein sequence ID" value="KAH0880889.1"/>
    <property type="molecule type" value="Genomic_DNA"/>
</dbReference>
<evidence type="ECO:0000256" key="3">
    <source>
        <dbReference type="ARBA" id="ARBA00023006"/>
    </source>
</evidence>
<proteinExistence type="inferred from homology"/>
<comment type="subunit">
    <text evidence="4">Forms a conjugate with ATG5.</text>
</comment>
<organism evidence="5 6">
    <name type="scientific">Brassica napus</name>
    <name type="common">Rape</name>
    <dbReference type="NCBI Taxonomy" id="3708"/>
    <lineage>
        <taxon>Eukaryota</taxon>
        <taxon>Viridiplantae</taxon>
        <taxon>Streptophyta</taxon>
        <taxon>Embryophyta</taxon>
        <taxon>Tracheophyta</taxon>
        <taxon>Spermatophyta</taxon>
        <taxon>Magnoliopsida</taxon>
        <taxon>eudicotyledons</taxon>
        <taxon>Gunneridae</taxon>
        <taxon>Pentapetalae</taxon>
        <taxon>rosids</taxon>
        <taxon>malvids</taxon>
        <taxon>Brassicales</taxon>
        <taxon>Brassicaceae</taxon>
        <taxon>Brassiceae</taxon>
        <taxon>Brassica</taxon>
    </lineage>
</organism>
<dbReference type="InterPro" id="IPR007242">
    <property type="entry name" value="Atg12"/>
</dbReference>
<comment type="caution">
    <text evidence="5">The sequence shown here is derived from an EMBL/GenBank/DDBJ whole genome shotgun (WGS) entry which is preliminary data.</text>
</comment>
<comment type="function">
    <text evidence="4">Ubiquitin-like protein involved in cytoplasm to vacuole transport (Cvt) and autophagic vesicle formation.</text>
</comment>
<gene>
    <name evidence="5" type="ORF">HID58_068283</name>
</gene>
<dbReference type="PANTHER" id="PTHR13385:SF7">
    <property type="entry name" value="UBIQUITIN-LIKE PROTEIN ATG12B"/>
    <property type="match status" value="1"/>
</dbReference>
<evidence type="ECO:0000313" key="5">
    <source>
        <dbReference type="EMBL" id="KAH0880889.1"/>
    </source>
</evidence>
<dbReference type="Gene3D" id="3.10.20.90">
    <property type="entry name" value="Phosphatidylinositol 3-kinase Catalytic Subunit, Chain A, domain 1"/>
    <property type="match status" value="1"/>
</dbReference>
<dbReference type="Pfam" id="PF04110">
    <property type="entry name" value="APG12"/>
    <property type="match status" value="1"/>
</dbReference>
<keyword evidence="3 4" id="KW-0072">Autophagy</keyword>
<name>A0ABQ7ZKW1_BRANA</name>
<evidence type="ECO:0000256" key="1">
    <source>
        <dbReference type="ARBA" id="ARBA00022499"/>
    </source>
</evidence>
<evidence type="ECO:0000256" key="4">
    <source>
        <dbReference type="RuleBase" id="RU361201"/>
    </source>
</evidence>